<sequence length="99" mass="10837">MDPVAVRRDWAYTSRLMDEQGATVRGGGGALHRVRVRGMTARLTWCAGEMSRGSHTTSDYFANVRTRNIRHFRGFVNGGDGRVCPILQAAIGPAASMRS</sequence>
<proteinExistence type="predicted"/>
<accession>A0ABX3C0R1</accession>
<organism evidence="1 2">
    <name type="scientific">Mycobacteroides saopaulense</name>
    <dbReference type="NCBI Taxonomy" id="1578165"/>
    <lineage>
        <taxon>Bacteria</taxon>
        <taxon>Bacillati</taxon>
        <taxon>Actinomycetota</taxon>
        <taxon>Actinomycetes</taxon>
        <taxon>Mycobacteriales</taxon>
        <taxon>Mycobacteriaceae</taxon>
        <taxon>Mycobacteroides</taxon>
    </lineage>
</organism>
<reference evidence="1 2" key="1">
    <citation type="submission" date="2016-10" db="EMBL/GenBank/DDBJ databases">
        <title>Evaluation of Human, Animal and Environmental Mycobacterium chelonae Isolates by Core Genome Phylogenomic Analysis, Targeted Gene Comparison, and Anti-microbial Susceptibility Patterns: A Tale of Mistaken Identities.</title>
        <authorList>
            <person name="Fogelson S.B."/>
            <person name="Camus A.C."/>
            <person name="Lorenz W."/>
            <person name="Vasireddy R."/>
            <person name="Vasireddy S."/>
            <person name="Smith T."/>
            <person name="Brown-Elliott B.A."/>
            <person name="Wallace R.J.Jr."/>
            <person name="Hasan N.A."/>
            <person name="Reischl U."/>
            <person name="Sanchez S."/>
        </authorList>
    </citation>
    <scope>NUCLEOTIDE SEQUENCE [LARGE SCALE GENOMIC DNA]</scope>
    <source>
        <strain evidence="1 2">8528</strain>
    </source>
</reference>
<protein>
    <submittedName>
        <fullName evidence="1">Uncharacterized protein</fullName>
    </submittedName>
</protein>
<dbReference type="Proteomes" id="UP000179621">
    <property type="component" value="Unassembled WGS sequence"/>
</dbReference>
<gene>
    <name evidence="1" type="ORF">BKG73_12995</name>
</gene>
<comment type="caution">
    <text evidence="1">The sequence shown here is derived from an EMBL/GenBank/DDBJ whole genome shotgun (WGS) entry which is preliminary data.</text>
</comment>
<keyword evidence="2" id="KW-1185">Reference proteome</keyword>
<name>A0ABX3C0R1_9MYCO</name>
<evidence type="ECO:0000313" key="2">
    <source>
        <dbReference type="Proteomes" id="UP000179621"/>
    </source>
</evidence>
<dbReference type="EMBL" id="MLIH01000012">
    <property type="protein sequence ID" value="OHU10019.1"/>
    <property type="molecule type" value="Genomic_DNA"/>
</dbReference>
<evidence type="ECO:0000313" key="1">
    <source>
        <dbReference type="EMBL" id="OHU10019.1"/>
    </source>
</evidence>